<dbReference type="EMBL" id="SOIP01000335">
    <property type="protein sequence ID" value="TET80422.1"/>
    <property type="molecule type" value="Genomic_DNA"/>
</dbReference>
<dbReference type="Proteomes" id="UP000315534">
    <property type="component" value="Unassembled WGS sequence"/>
</dbReference>
<dbReference type="InterPro" id="IPR003813">
    <property type="entry name" value="MvhD/FlpD"/>
</dbReference>
<evidence type="ECO:0000259" key="5">
    <source>
        <dbReference type="Pfam" id="PF02662"/>
    </source>
</evidence>
<evidence type="ECO:0000313" key="7">
    <source>
        <dbReference type="Proteomes" id="UP000315534"/>
    </source>
</evidence>
<dbReference type="GO" id="GO:0046872">
    <property type="term" value="F:metal ion binding"/>
    <property type="evidence" value="ECO:0007669"/>
    <property type="project" value="UniProtKB-KW"/>
</dbReference>
<keyword evidence="2" id="KW-0560">Oxidoreductase</keyword>
<dbReference type="GO" id="GO:0016491">
    <property type="term" value="F:oxidoreductase activity"/>
    <property type="evidence" value="ECO:0007669"/>
    <property type="project" value="UniProtKB-KW"/>
</dbReference>
<evidence type="ECO:0000256" key="4">
    <source>
        <dbReference type="ARBA" id="ARBA00023014"/>
    </source>
</evidence>
<evidence type="ECO:0000313" key="6">
    <source>
        <dbReference type="EMBL" id="TET80422.1"/>
    </source>
</evidence>
<accession>A0A523XMG3</accession>
<keyword evidence="4" id="KW-0411">Iron-sulfur</keyword>
<gene>
    <name evidence="6" type="ORF">E3J38_05610</name>
</gene>
<reference evidence="6 7" key="1">
    <citation type="submission" date="2019-03" db="EMBL/GenBank/DDBJ databases">
        <title>Metabolic potential of uncultured bacteria and archaea associated with petroleum seepage in deep-sea sediments.</title>
        <authorList>
            <person name="Dong X."/>
            <person name="Hubert C."/>
        </authorList>
    </citation>
    <scope>NUCLEOTIDE SEQUENCE [LARGE SCALE GENOMIC DNA]</scope>
    <source>
        <strain evidence="6">E29_bin36</strain>
    </source>
</reference>
<dbReference type="GO" id="GO:0051536">
    <property type="term" value="F:iron-sulfur cluster binding"/>
    <property type="evidence" value="ECO:0007669"/>
    <property type="project" value="UniProtKB-KW"/>
</dbReference>
<comment type="caution">
    <text evidence="6">The sequence shown here is derived from an EMBL/GenBank/DDBJ whole genome shotgun (WGS) entry which is preliminary data.</text>
</comment>
<keyword evidence="3" id="KW-0408">Iron</keyword>
<dbReference type="AlphaFoldDB" id="A0A523XMG3"/>
<proteinExistence type="predicted"/>
<sequence length="148" mass="16391">MTTVEKKEVQTKKEWEPQIVAFCCNWCSYAGADLAGTSRIQYPPNARIIRVNCTGRISPEFILASLEMGADGVLISGCHPGDCHYSSGNLKLRARLVIMKMAIEQAGIHPERIRLQWASASEAQVFADGVTTIVEKVRSLGPLRSEWK</sequence>
<dbReference type="Pfam" id="PF02662">
    <property type="entry name" value="FlpD"/>
    <property type="match status" value="1"/>
</dbReference>
<name>A0A523XMG3_UNCT6</name>
<evidence type="ECO:0000256" key="1">
    <source>
        <dbReference type="ARBA" id="ARBA00022723"/>
    </source>
</evidence>
<keyword evidence="1" id="KW-0479">Metal-binding</keyword>
<evidence type="ECO:0000256" key="2">
    <source>
        <dbReference type="ARBA" id="ARBA00023002"/>
    </source>
</evidence>
<feature type="domain" description="F420-non-reducing hydrogenase iron-sulfur subunit D" evidence="5">
    <location>
        <begin position="19"/>
        <end position="141"/>
    </location>
</feature>
<evidence type="ECO:0000256" key="3">
    <source>
        <dbReference type="ARBA" id="ARBA00023004"/>
    </source>
</evidence>
<protein>
    <submittedName>
        <fullName evidence="6">Hydrogenase iron-sulfur subunit</fullName>
    </submittedName>
</protein>
<organism evidence="6 7">
    <name type="scientific">candidate division TA06 bacterium</name>
    <dbReference type="NCBI Taxonomy" id="2250710"/>
    <lineage>
        <taxon>Bacteria</taxon>
        <taxon>Bacteria division TA06</taxon>
    </lineage>
</organism>